<name>A0A9N9TNI1_PHYSR</name>
<evidence type="ECO:0000313" key="4">
    <source>
        <dbReference type="Proteomes" id="UP001153712"/>
    </source>
</evidence>
<keyword evidence="4" id="KW-1185">Reference proteome</keyword>
<dbReference type="OrthoDB" id="6734498at2759"/>
<dbReference type="EMBL" id="OU900095">
    <property type="protein sequence ID" value="CAG9859223.1"/>
    <property type="molecule type" value="Genomic_DNA"/>
</dbReference>
<dbReference type="Proteomes" id="UP001153712">
    <property type="component" value="Chromosome 2"/>
</dbReference>
<evidence type="ECO:0000256" key="1">
    <source>
        <dbReference type="SAM" id="Coils"/>
    </source>
</evidence>
<keyword evidence="1" id="KW-0175">Coiled coil</keyword>
<reference evidence="3" key="1">
    <citation type="submission" date="2022-01" db="EMBL/GenBank/DDBJ databases">
        <authorList>
            <person name="King R."/>
        </authorList>
    </citation>
    <scope>NUCLEOTIDE SEQUENCE</scope>
</reference>
<feature type="coiled-coil region" evidence="1">
    <location>
        <begin position="57"/>
        <end position="84"/>
    </location>
</feature>
<proteinExistence type="predicted"/>
<organism evidence="3 4">
    <name type="scientific">Phyllotreta striolata</name>
    <name type="common">Striped flea beetle</name>
    <name type="synonym">Crioceris striolata</name>
    <dbReference type="NCBI Taxonomy" id="444603"/>
    <lineage>
        <taxon>Eukaryota</taxon>
        <taxon>Metazoa</taxon>
        <taxon>Ecdysozoa</taxon>
        <taxon>Arthropoda</taxon>
        <taxon>Hexapoda</taxon>
        <taxon>Insecta</taxon>
        <taxon>Pterygota</taxon>
        <taxon>Neoptera</taxon>
        <taxon>Endopterygota</taxon>
        <taxon>Coleoptera</taxon>
        <taxon>Polyphaga</taxon>
        <taxon>Cucujiformia</taxon>
        <taxon>Chrysomeloidea</taxon>
        <taxon>Chrysomelidae</taxon>
        <taxon>Galerucinae</taxon>
        <taxon>Alticini</taxon>
        <taxon>Phyllotreta</taxon>
    </lineage>
</organism>
<evidence type="ECO:0000313" key="3">
    <source>
        <dbReference type="EMBL" id="CAG9859223.1"/>
    </source>
</evidence>
<feature type="coiled-coil region" evidence="1">
    <location>
        <begin position="131"/>
        <end position="158"/>
    </location>
</feature>
<protein>
    <submittedName>
        <fullName evidence="3">Uncharacterized protein</fullName>
    </submittedName>
</protein>
<accession>A0A9N9TNI1</accession>
<sequence length="200" mass="23373">MDALTEKQVKEQLNEIKQSSSEDKQSDELDLNNVEYIGDINGESEAQKSLKHIQEIFQKTEAMKLEAKEKGQELEDQFKVLKERLNSSSEYLIRIKKNIENIKFSYQRNVIELQKKSEPPADMANHKFENREDMEKYIEDVRQKMDDLQNRMTMQKEKQQHVTESYEEAFNNVVNALQKLDTGECSSVKFLGDAQSEGDK</sequence>
<dbReference type="AlphaFoldDB" id="A0A9N9TNI1"/>
<feature type="region of interest" description="Disordered" evidence="2">
    <location>
        <begin position="1"/>
        <end position="30"/>
    </location>
</feature>
<evidence type="ECO:0000256" key="2">
    <source>
        <dbReference type="SAM" id="MobiDB-lite"/>
    </source>
</evidence>
<feature type="compositionally biased region" description="Basic and acidic residues" evidence="2">
    <location>
        <begin position="1"/>
        <end position="27"/>
    </location>
</feature>
<gene>
    <name evidence="3" type="ORF">PHYEVI_LOCUS5597</name>
</gene>